<dbReference type="SUPFAM" id="SSF52402">
    <property type="entry name" value="Adenine nucleotide alpha hydrolases-like"/>
    <property type="match status" value="1"/>
</dbReference>
<evidence type="ECO:0000259" key="1">
    <source>
        <dbReference type="Pfam" id="PF00582"/>
    </source>
</evidence>
<dbReference type="InterPro" id="IPR014729">
    <property type="entry name" value="Rossmann-like_a/b/a_fold"/>
</dbReference>
<feature type="domain" description="UspA" evidence="1">
    <location>
        <begin position="3"/>
        <end position="122"/>
    </location>
</feature>
<protein>
    <submittedName>
        <fullName evidence="2">Universal stress protein</fullName>
    </submittedName>
</protein>
<dbReference type="CDD" id="cd00293">
    <property type="entry name" value="USP-like"/>
    <property type="match status" value="1"/>
</dbReference>
<name>A0A2R4X2L3_9EURY</name>
<dbReference type="Gene3D" id="3.40.50.620">
    <property type="entry name" value="HUPs"/>
    <property type="match status" value="1"/>
</dbReference>
<organism evidence="2 3">
    <name type="scientific">Halococcoides cellulosivorans</name>
    <dbReference type="NCBI Taxonomy" id="1679096"/>
    <lineage>
        <taxon>Archaea</taxon>
        <taxon>Methanobacteriati</taxon>
        <taxon>Methanobacteriota</taxon>
        <taxon>Stenosarchaea group</taxon>
        <taxon>Halobacteria</taxon>
        <taxon>Halobacteriales</taxon>
        <taxon>Haloarculaceae</taxon>
        <taxon>Halococcoides</taxon>
    </lineage>
</organism>
<sequence length="122" mass="12907">MDVLVGVGGTTASWDALEETAERARVAGDAVTVAIFETDDVAADPETVERRARELLTEVGIDAEIRHLSGDPGGALVELADGESFDRLVLGGSSRSNLGKIRLNSISEFVVLNSETPVTLIR</sequence>
<dbReference type="RefSeq" id="WP_108383094.1">
    <property type="nucleotide sequence ID" value="NZ_CP028858.1"/>
</dbReference>
<evidence type="ECO:0000313" key="2">
    <source>
        <dbReference type="EMBL" id="AWB28036.1"/>
    </source>
</evidence>
<accession>A0A2R4X2L3</accession>
<evidence type="ECO:0000313" key="3">
    <source>
        <dbReference type="Proteomes" id="UP000244727"/>
    </source>
</evidence>
<dbReference type="AlphaFoldDB" id="A0A2R4X2L3"/>
<dbReference type="KEGG" id="harc:HARCEL1_10105"/>
<dbReference type="Pfam" id="PF00582">
    <property type="entry name" value="Usp"/>
    <property type="match status" value="1"/>
</dbReference>
<dbReference type="Proteomes" id="UP000244727">
    <property type="component" value="Chromosome"/>
</dbReference>
<dbReference type="EMBL" id="CP028858">
    <property type="protein sequence ID" value="AWB28036.1"/>
    <property type="molecule type" value="Genomic_DNA"/>
</dbReference>
<keyword evidence="3" id="KW-1185">Reference proteome</keyword>
<reference evidence="2 3" key="1">
    <citation type="submission" date="2018-04" db="EMBL/GenBank/DDBJ databases">
        <title>Halococcoides cellulosivorans gen. nov., sp. nov., an extremely halophilic cellulose-utilizing haloarchaeon from hypersaline lakes.</title>
        <authorList>
            <person name="Sorokin D.Y."/>
            <person name="Toshchakov S.V."/>
            <person name="Samarov N.I."/>
            <person name="Korzhenkov A."/>
            <person name="Kublanov I.V."/>
        </authorList>
    </citation>
    <scope>NUCLEOTIDE SEQUENCE [LARGE SCALE GENOMIC DNA]</scope>
    <source>
        <strain evidence="2 3">HArcel1</strain>
    </source>
</reference>
<gene>
    <name evidence="2" type="ORF">HARCEL1_10105</name>
</gene>
<proteinExistence type="predicted"/>
<dbReference type="InterPro" id="IPR006016">
    <property type="entry name" value="UspA"/>
</dbReference>
<dbReference type="GeneID" id="36512862"/>